<dbReference type="InterPro" id="IPR036513">
    <property type="entry name" value="STAS_dom_sf"/>
</dbReference>
<dbReference type="Pfam" id="PF01740">
    <property type="entry name" value="STAS"/>
    <property type="match status" value="1"/>
</dbReference>
<keyword evidence="7" id="KW-1185">Reference proteome</keyword>
<feature type="transmembrane region" description="Helical" evidence="5">
    <location>
        <begin position="352"/>
        <end position="373"/>
    </location>
</feature>
<gene>
    <name evidence="6" type="ORF">SAMCFNEI73_pC0266</name>
</gene>
<dbReference type="Proteomes" id="UP000182306">
    <property type="component" value="Plasmid C"/>
</dbReference>
<name>A0A1L3LV89_9HYPH</name>
<dbReference type="AlphaFoldDB" id="A0A1L3LV89"/>
<keyword evidence="4 5" id="KW-0472">Membrane</keyword>
<feature type="transmembrane region" description="Helical" evidence="5">
    <location>
        <begin position="80"/>
        <end position="99"/>
    </location>
</feature>
<dbReference type="Gene3D" id="3.30.750.24">
    <property type="entry name" value="STAS domain"/>
    <property type="match status" value="1"/>
</dbReference>
<feature type="transmembrane region" description="Helical" evidence="5">
    <location>
        <begin position="136"/>
        <end position="154"/>
    </location>
</feature>
<dbReference type="RefSeq" id="WP_064255494.1">
    <property type="nucleotide sequence ID" value="NZ_CP013110.1"/>
</dbReference>
<evidence type="ECO:0000256" key="1">
    <source>
        <dbReference type="ARBA" id="ARBA00004141"/>
    </source>
</evidence>
<dbReference type="OrthoDB" id="9769739at2"/>
<dbReference type="PANTHER" id="PTHR11814">
    <property type="entry name" value="SULFATE TRANSPORTER"/>
    <property type="match status" value="1"/>
</dbReference>
<accession>A0A1L3LV89</accession>
<reference evidence="6 7" key="1">
    <citation type="submission" date="2015-10" db="EMBL/GenBank/DDBJ databases">
        <title>Genomic differences between typical nodule nitrogen-fixing rhizobial strains and those coming from bean seeds.</title>
        <authorList>
            <person name="Peralta H."/>
            <person name="Aguilar-Vera A."/>
            <person name="Diaz R."/>
            <person name="Mora Y."/>
            <person name="Martinez-Batallar G."/>
            <person name="Salazar E."/>
            <person name="Vargas-Lagunas C."/>
            <person name="Encarnacion S."/>
            <person name="Girard L."/>
            <person name="Mora J."/>
        </authorList>
    </citation>
    <scope>NUCLEOTIDE SEQUENCE [LARGE SCALE GENOMIC DNA]</scope>
    <source>
        <strain evidence="6 7">CFNEI 73</strain>
        <plasmid evidence="6 7">C</plasmid>
    </source>
</reference>
<feature type="transmembrane region" description="Helical" evidence="5">
    <location>
        <begin position="253"/>
        <end position="275"/>
    </location>
</feature>
<evidence type="ECO:0000313" key="7">
    <source>
        <dbReference type="Proteomes" id="UP000182306"/>
    </source>
</evidence>
<feature type="transmembrane region" description="Helical" evidence="5">
    <location>
        <begin position="385"/>
        <end position="416"/>
    </location>
</feature>
<feature type="transmembrane region" description="Helical" evidence="5">
    <location>
        <begin position="105"/>
        <end position="124"/>
    </location>
</feature>
<keyword evidence="2 5" id="KW-0812">Transmembrane</keyword>
<dbReference type="InterPro" id="IPR001902">
    <property type="entry name" value="SLC26A/SulP_fam"/>
</dbReference>
<sequence>MQLTLPRLPLMANLAGYQASWLRSDLSAGLAIAAVGLPSAIAYPAIAGLPPETGLYASITPLVAYALFGPSQRLIVGPDAATMTVLAAVLTTVYAAPGVTADRVTVAALLALAVGALCLIARAVRLGVLATFLSRPILVGFFAGISLSILIGQIDRVTGVDIEADGLIAPILELLGKAGSIHWPSLLLAAASFALLQAARLMQSRIPGPVLVVALAVLASALFDFQGHGIKVVGDIPRELPSLTLPPVSGLPFQALLLGAAAIFLVSFGSGIIAARSFGAKGGYLVDPNRELEGFGAANIAAGLFGSFPVTASDSRTAVNFSVGGRSQIASIVAAAALVAVLLYFGDVLRILPIPTLGAVLVATALSLIDISALKEIWRISRIEFVFALIAMSGPISFGVLEGVVTAIAATLVYVLQKTMFPRDALLGRLAGHDGFYKLHRNPAARPVPGLAVFMVQGSLLFFNTDYVQARLRTVIDALPPDTRWFVMDASAIAQIDSSAAAMLEEIYDDLGRRGITLALAELHFEAREILERAGVIAKIGPGMIFEDLDDALDAFEKSRAETAAQ</sequence>
<evidence type="ECO:0000256" key="5">
    <source>
        <dbReference type="SAM" id="Phobius"/>
    </source>
</evidence>
<dbReference type="Pfam" id="PF00916">
    <property type="entry name" value="Sulfate_transp"/>
    <property type="match status" value="1"/>
</dbReference>
<evidence type="ECO:0000256" key="2">
    <source>
        <dbReference type="ARBA" id="ARBA00022692"/>
    </source>
</evidence>
<keyword evidence="3 5" id="KW-1133">Transmembrane helix</keyword>
<feature type="transmembrane region" description="Helical" evidence="5">
    <location>
        <begin position="206"/>
        <end position="223"/>
    </location>
</feature>
<organism evidence="6 7">
    <name type="scientific">Sinorhizobium americanum</name>
    <dbReference type="NCBI Taxonomy" id="194963"/>
    <lineage>
        <taxon>Bacteria</taxon>
        <taxon>Pseudomonadati</taxon>
        <taxon>Pseudomonadota</taxon>
        <taxon>Alphaproteobacteria</taxon>
        <taxon>Hyphomicrobiales</taxon>
        <taxon>Rhizobiaceae</taxon>
        <taxon>Sinorhizobium/Ensifer group</taxon>
        <taxon>Sinorhizobium</taxon>
    </lineage>
</organism>
<dbReference type="InterPro" id="IPR011547">
    <property type="entry name" value="SLC26A/SulP_dom"/>
</dbReference>
<dbReference type="InterPro" id="IPR002645">
    <property type="entry name" value="STAS_dom"/>
</dbReference>
<dbReference type="GO" id="GO:0016020">
    <property type="term" value="C:membrane"/>
    <property type="evidence" value="ECO:0007669"/>
    <property type="project" value="UniProtKB-SubCell"/>
</dbReference>
<dbReference type="EMBL" id="CP013110">
    <property type="protein sequence ID" value="APG93988.1"/>
    <property type="molecule type" value="Genomic_DNA"/>
</dbReference>
<feature type="transmembrane region" description="Helical" evidence="5">
    <location>
        <begin position="329"/>
        <end position="346"/>
    </location>
</feature>
<evidence type="ECO:0000256" key="4">
    <source>
        <dbReference type="ARBA" id="ARBA00023136"/>
    </source>
</evidence>
<comment type="subcellular location">
    <subcellularLocation>
        <location evidence="1">Membrane</location>
        <topology evidence="1">Multi-pass membrane protein</topology>
    </subcellularLocation>
</comment>
<protein>
    <submittedName>
        <fullName evidence="6">Sulfate transporter</fullName>
    </submittedName>
</protein>
<proteinExistence type="predicted"/>
<evidence type="ECO:0000256" key="3">
    <source>
        <dbReference type="ARBA" id="ARBA00022989"/>
    </source>
</evidence>
<dbReference type="GO" id="GO:0055085">
    <property type="term" value="P:transmembrane transport"/>
    <property type="evidence" value="ECO:0007669"/>
    <property type="project" value="InterPro"/>
</dbReference>
<dbReference type="SUPFAM" id="SSF52091">
    <property type="entry name" value="SpoIIaa-like"/>
    <property type="match status" value="1"/>
</dbReference>
<dbReference type="KEGG" id="same:SAMCFNEI73_pC0266"/>
<feature type="transmembrane region" description="Helical" evidence="5">
    <location>
        <begin position="26"/>
        <end position="47"/>
    </location>
</feature>
<dbReference type="PROSITE" id="PS50801">
    <property type="entry name" value="STAS"/>
    <property type="match status" value="1"/>
</dbReference>
<evidence type="ECO:0000313" key="6">
    <source>
        <dbReference type="EMBL" id="APG93988.1"/>
    </source>
</evidence>
<dbReference type="CDD" id="cd07042">
    <property type="entry name" value="STAS_SulP_like_sulfate_transporter"/>
    <property type="match status" value="1"/>
</dbReference>
<geneLocation type="plasmid" evidence="6 7">
    <name>C</name>
</geneLocation>
<keyword evidence="6" id="KW-0614">Plasmid</keyword>